<keyword evidence="1" id="KW-0472">Membrane</keyword>
<comment type="caution">
    <text evidence="3">The sequence shown here is derived from an EMBL/GenBank/DDBJ whole genome shotgun (WGS) entry which is preliminary data.</text>
</comment>
<feature type="domain" description="DUF6533" evidence="2">
    <location>
        <begin position="25"/>
        <end position="70"/>
    </location>
</feature>
<keyword evidence="4" id="KW-1185">Reference proteome</keyword>
<protein>
    <recommendedName>
        <fullName evidence="2">DUF6533 domain-containing protein</fullName>
    </recommendedName>
</protein>
<reference evidence="3" key="1">
    <citation type="submission" date="2020-11" db="EMBL/GenBank/DDBJ databases">
        <authorList>
            <consortium name="DOE Joint Genome Institute"/>
            <person name="Ahrendt S."/>
            <person name="Riley R."/>
            <person name="Andreopoulos W."/>
            <person name="Labutti K."/>
            <person name="Pangilinan J."/>
            <person name="Ruiz-Duenas F.J."/>
            <person name="Barrasa J.M."/>
            <person name="Sanchez-Garcia M."/>
            <person name="Camarero S."/>
            <person name="Miyauchi S."/>
            <person name="Serrano A."/>
            <person name="Linde D."/>
            <person name="Babiker R."/>
            <person name="Drula E."/>
            <person name="Ayuso-Fernandez I."/>
            <person name="Pacheco R."/>
            <person name="Padilla G."/>
            <person name="Ferreira P."/>
            <person name="Barriuso J."/>
            <person name="Kellner H."/>
            <person name="Castanera R."/>
            <person name="Alfaro M."/>
            <person name="Ramirez L."/>
            <person name="Pisabarro A.G."/>
            <person name="Kuo A."/>
            <person name="Tritt A."/>
            <person name="Lipzen A."/>
            <person name="He G."/>
            <person name="Yan M."/>
            <person name="Ng V."/>
            <person name="Cullen D."/>
            <person name="Martin F."/>
            <person name="Rosso M.-N."/>
            <person name="Henrissat B."/>
            <person name="Hibbett D."/>
            <person name="Martinez A.T."/>
            <person name="Grigoriev I.V."/>
        </authorList>
    </citation>
    <scope>NUCLEOTIDE SEQUENCE</scope>
    <source>
        <strain evidence="3">CBS 506.95</strain>
    </source>
</reference>
<feature type="transmembrane region" description="Helical" evidence="1">
    <location>
        <begin position="59"/>
        <end position="84"/>
    </location>
</feature>
<proteinExistence type="predicted"/>
<evidence type="ECO:0000259" key="2">
    <source>
        <dbReference type="Pfam" id="PF20151"/>
    </source>
</evidence>
<feature type="transmembrane region" description="Helical" evidence="1">
    <location>
        <begin position="255"/>
        <end position="277"/>
    </location>
</feature>
<feature type="transmembrane region" description="Helical" evidence="1">
    <location>
        <begin position="175"/>
        <end position="198"/>
    </location>
</feature>
<keyword evidence="1" id="KW-1133">Transmembrane helix</keyword>
<evidence type="ECO:0000313" key="3">
    <source>
        <dbReference type="EMBL" id="KAF9528492.1"/>
    </source>
</evidence>
<feature type="transmembrane region" description="Helical" evidence="1">
    <location>
        <begin position="104"/>
        <end position="123"/>
    </location>
</feature>
<dbReference type="AlphaFoldDB" id="A0A9P6EGK0"/>
<gene>
    <name evidence="3" type="ORF">CPB83DRAFT_906774</name>
</gene>
<evidence type="ECO:0000256" key="1">
    <source>
        <dbReference type="SAM" id="Phobius"/>
    </source>
</evidence>
<dbReference type="OrthoDB" id="3020506at2759"/>
<dbReference type="EMBL" id="MU157852">
    <property type="protein sequence ID" value="KAF9528492.1"/>
    <property type="molecule type" value="Genomic_DNA"/>
</dbReference>
<organism evidence="3 4">
    <name type="scientific">Crepidotus variabilis</name>
    <dbReference type="NCBI Taxonomy" id="179855"/>
    <lineage>
        <taxon>Eukaryota</taxon>
        <taxon>Fungi</taxon>
        <taxon>Dikarya</taxon>
        <taxon>Basidiomycota</taxon>
        <taxon>Agaricomycotina</taxon>
        <taxon>Agaricomycetes</taxon>
        <taxon>Agaricomycetidae</taxon>
        <taxon>Agaricales</taxon>
        <taxon>Agaricineae</taxon>
        <taxon>Crepidotaceae</taxon>
        <taxon>Crepidotus</taxon>
    </lineage>
</organism>
<feature type="transmembrane region" description="Helical" evidence="1">
    <location>
        <begin position="219"/>
        <end position="235"/>
    </location>
</feature>
<accession>A0A9P6EGK0</accession>
<feature type="transmembrane region" description="Helical" evidence="1">
    <location>
        <begin position="15"/>
        <end position="38"/>
    </location>
</feature>
<evidence type="ECO:0000313" key="4">
    <source>
        <dbReference type="Proteomes" id="UP000807306"/>
    </source>
</evidence>
<dbReference type="InterPro" id="IPR045340">
    <property type="entry name" value="DUF6533"/>
</dbReference>
<dbReference type="Proteomes" id="UP000807306">
    <property type="component" value="Unassembled WGS sequence"/>
</dbReference>
<sequence length="310" mass="34547">MSMEEVAGQIPHHAAAHLIFIVRGCAYAVLILTIWEWLITLRFETLVIWPPATSFRMRILYCVSRYLGIVGQVANAVVITYYLFDSDDKPSDLACRWWFGFQLAITQVLLVSLLLSLIIRLKALYTGLNTKVTRWLYGALCFQTAVVIVSGTHSICHTKFYNTPGCLPLHAAPSVLVLAATEIISHSLIWGLTLYRAFGVYINVGKKLIPLLALVTRDGFWVFVSTTVLLGAILIDAAHRGTSLDHAFSPVPFLFPVYVALVSLSSCRIIMNIYTLASDSPKRQAKFVKTAWSDNIELTSLFTNSDTEDL</sequence>
<dbReference type="Pfam" id="PF20151">
    <property type="entry name" value="DUF6533"/>
    <property type="match status" value="1"/>
</dbReference>
<feature type="transmembrane region" description="Helical" evidence="1">
    <location>
        <begin position="135"/>
        <end position="155"/>
    </location>
</feature>
<keyword evidence="1" id="KW-0812">Transmembrane</keyword>
<name>A0A9P6EGK0_9AGAR</name>